<comment type="caution">
    <text evidence="1">The sequence shown here is derived from an EMBL/GenBank/DDBJ whole genome shotgun (WGS) entry which is preliminary data.</text>
</comment>
<dbReference type="RefSeq" id="WP_116011843.1">
    <property type="nucleotide sequence ID" value="NZ_QNUH01000006.1"/>
</dbReference>
<accession>A0A3D9DKW0</accession>
<evidence type="ECO:0000313" key="2">
    <source>
        <dbReference type="Proteomes" id="UP000257030"/>
    </source>
</evidence>
<dbReference type="OrthoDB" id="1063692at2"/>
<sequence length="216" mass="25048">MNIKPGTIFSVNVSTDEKIFGRVLFNVDEYLEKSKNENNQNYFDVYQKCVLIETFGKVTKEFDETLLKNVAVKSSFIPMDTFSDEDEWELTDLNLPVSTEYLTFPEVLRFVNGKIYFCVGEVTIATSFDEAFRDQCGVYPSFGSGYWEVVATLDFADRKDLIEDEDDVMDKYFKDSDLRESPEARQEIYQAIGENPNLSYNELALKHGFDLKRFYS</sequence>
<organism evidence="1 2">
    <name type="scientific">Chryseobacterium elymi</name>
    <dbReference type="NCBI Taxonomy" id="395936"/>
    <lineage>
        <taxon>Bacteria</taxon>
        <taxon>Pseudomonadati</taxon>
        <taxon>Bacteroidota</taxon>
        <taxon>Flavobacteriia</taxon>
        <taxon>Flavobacteriales</taxon>
        <taxon>Weeksellaceae</taxon>
        <taxon>Chryseobacterium group</taxon>
        <taxon>Chryseobacterium</taxon>
    </lineage>
</organism>
<dbReference type="Proteomes" id="UP000257030">
    <property type="component" value="Unassembled WGS sequence"/>
</dbReference>
<keyword evidence="2" id="KW-1185">Reference proteome</keyword>
<protein>
    <submittedName>
        <fullName evidence="1">Uncharacterized protein</fullName>
    </submittedName>
</protein>
<dbReference type="AlphaFoldDB" id="A0A3D9DKW0"/>
<dbReference type="EMBL" id="QNUH01000006">
    <property type="protein sequence ID" value="REC78654.1"/>
    <property type="molecule type" value="Genomic_DNA"/>
</dbReference>
<evidence type="ECO:0000313" key="1">
    <source>
        <dbReference type="EMBL" id="REC78654.1"/>
    </source>
</evidence>
<gene>
    <name evidence="1" type="ORF">DRF60_09415</name>
</gene>
<reference evidence="1 2" key="1">
    <citation type="journal article" date="2010" name="Syst. Appl. Microbiol.">
        <title>Four new species of Chryseobacterium from the rhizosphere of coastal sand dune plants, Chryseobacterium elymi sp. nov., Chryseobacterium hagamense sp. nov., Chryseobacterium lathyri sp. nov. and Chryseobacterium rhizosphaerae sp. nov.</title>
        <authorList>
            <person name="Cho S.H."/>
            <person name="Lee K.S."/>
            <person name="Shin D.S."/>
            <person name="Han J.H."/>
            <person name="Park K.S."/>
            <person name="Lee C.H."/>
            <person name="Park K.H."/>
            <person name="Kim S.B."/>
        </authorList>
    </citation>
    <scope>NUCLEOTIDE SEQUENCE [LARGE SCALE GENOMIC DNA]</scope>
    <source>
        <strain evidence="1 2">KCTC 22547</strain>
    </source>
</reference>
<name>A0A3D9DKW0_9FLAO</name>
<proteinExistence type="predicted"/>